<reference evidence="6 7" key="1">
    <citation type="submission" date="2020-02" db="EMBL/GenBank/DDBJ databases">
        <title>Draft genome sequence of Lactococcus sp. Hs20B0-1.</title>
        <authorList>
            <person name="Noda S."/>
            <person name="Yuki M."/>
            <person name="Ohkuma M."/>
        </authorList>
    </citation>
    <scope>NUCLEOTIDE SEQUENCE [LARGE SCALE GENOMIC DNA]</scope>
    <source>
        <strain evidence="6 7">Hs20B0-1</strain>
    </source>
</reference>
<dbReference type="GO" id="GO:0016020">
    <property type="term" value="C:membrane"/>
    <property type="evidence" value="ECO:0007669"/>
    <property type="project" value="UniProtKB-SubCell"/>
</dbReference>
<evidence type="ECO:0000256" key="2">
    <source>
        <dbReference type="ARBA" id="ARBA00022692"/>
    </source>
</evidence>
<keyword evidence="3 5" id="KW-1133">Transmembrane helix</keyword>
<dbReference type="PANTHER" id="PTHR37306">
    <property type="entry name" value="COLICIN V PRODUCTION PROTEIN"/>
    <property type="match status" value="1"/>
</dbReference>
<evidence type="ECO:0000256" key="3">
    <source>
        <dbReference type="ARBA" id="ARBA00022989"/>
    </source>
</evidence>
<comment type="caution">
    <text evidence="6">The sequence shown here is derived from an EMBL/GenBank/DDBJ whole genome shotgun (WGS) entry which is preliminary data.</text>
</comment>
<feature type="transmembrane region" description="Helical" evidence="5">
    <location>
        <begin position="80"/>
        <end position="108"/>
    </location>
</feature>
<evidence type="ECO:0000313" key="7">
    <source>
        <dbReference type="Proteomes" id="UP000475928"/>
    </source>
</evidence>
<keyword evidence="4 5" id="KW-0472">Membrane</keyword>
<accession>A0A6A0B457</accession>
<dbReference type="InterPro" id="IPR003825">
    <property type="entry name" value="Colicin-V_CvpA"/>
</dbReference>
<protein>
    <submittedName>
        <fullName evidence="6">Colicin V production protein</fullName>
    </submittedName>
</protein>
<sequence length="186" mass="20437">MIITILILALLVWAFLIGYSRGLALQGFYTVGSIVAIMIASAGYQALGKKITLWVPFSSATPDSKLAFYPAKLLFEIDHVFYAALAFLMIYALTYAIVRVIGIFLTTLDSMIILDKKGNIIAGFLSVCSVYFGVSLVMMTLSTIPVITVQDHLYASGLVRFMIGQTPIFSGWLKDIFISKITQITV</sequence>
<dbReference type="RefSeq" id="WP_172355394.1">
    <property type="nucleotide sequence ID" value="NZ_BLLH01000002.1"/>
</dbReference>
<evidence type="ECO:0000313" key="6">
    <source>
        <dbReference type="EMBL" id="GFH40129.1"/>
    </source>
</evidence>
<evidence type="ECO:0000256" key="1">
    <source>
        <dbReference type="ARBA" id="ARBA00004141"/>
    </source>
</evidence>
<feature type="transmembrane region" description="Helical" evidence="5">
    <location>
        <begin position="120"/>
        <end position="147"/>
    </location>
</feature>
<keyword evidence="7" id="KW-1185">Reference proteome</keyword>
<comment type="subcellular location">
    <subcellularLocation>
        <location evidence="1">Membrane</location>
        <topology evidence="1">Multi-pass membrane protein</topology>
    </subcellularLocation>
</comment>
<dbReference type="PANTHER" id="PTHR37306:SF1">
    <property type="entry name" value="COLICIN V PRODUCTION PROTEIN"/>
    <property type="match status" value="1"/>
</dbReference>
<dbReference type="Proteomes" id="UP000475928">
    <property type="component" value="Unassembled WGS sequence"/>
</dbReference>
<proteinExistence type="predicted"/>
<dbReference type="AlphaFoldDB" id="A0A6A0B457"/>
<evidence type="ECO:0000256" key="5">
    <source>
        <dbReference type="SAM" id="Phobius"/>
    </source>
</evidence>
<dbReference type="Pfam" id="PF02674">
    <property type="entry name" value="Colicin_V"/>
    <property type="match status" value="1"/>
</dbReference>
<organism evidence="6 7">
    <name type="scientific">Pseudolactococcus insecticola</name>
    <dbReference type="NCBI Taxonomy" id="2709158"/>
    <lineage>
        <taxon>Bacteria</taxon>
        <taxon>Bacillati</taxon>
        <taxon>Bacillota</taxon>
        <taxon>Bacilli</taxon>
        <taxon>Lactobacillales</taxon>
        <taxon>Streptococcaceae</taxon>
        <taxon>Pseudolactococcus</taxon>
    </lineage>
</organism>
<evidence type="ECO:0000256" key="4">
    <source>
        <dbReference type="ARBA" id="ARBA00023136"/>
    </source>
</evidence>
<gene>
    <name evidence="6" type="primary">yqjB</name>
    <name evidence="6" type="ORF">Hs20B_05270</name>
</gene>
<keyword evidence="2 5" id="KW-0812">Transmembrane</keyword>
<dbReference type="EMBL" id="BLLH01000002">
    <property type="protein sequence ID" value="GFH40129.1"/>
    <property type="molecule type" value="Genomic_DNA"/>
</dbReference>
<dbReference type="GO" id="GO:0009403">
    <property type="term" value="P:toxin biosynthetic process"/>
    <property type="evidence" value="ECO:0007669"/>
    <property type="project" value="InterPro"/>
</dbReference>
<name>A0A6A0B457_9LACT</name>